<evidence type="ECO:0000256" key="1">
    <source>
        <dbReference type="SAM" id="SignalP"/>
    </source>
</evidence>
<proteinExistence type="predicted"/>
<protein>
    <submittedName>
        <fullName evidence="2">PEP-CTERM sorting domain-containing protein</fullName>
    </submittedName>
</protein>
<organism evidence="2 3">
    <name type="scientific">Coraliomargarita algicola</name>
    <dbReference type="NCBI Taxonomy" id="3092156"/>
    <lineage>
        <taxon>Bacteria</taxon>
        <taxon>Pseudomonadati</taxon>
        <taxon>Verrucomicrobiota</taxon>
        <taxon>Opitutia</taxon>
        <taxon>Puniceicoccales</taxon>
        <taxon>Coraliomargaritaceae</taxon>
        <taxon>Coraliomargarita</taxon>
    </lineage>
</organism>
<name>A0ABZ0RLG4_9BACT</name>
<evidence type="ECO:0000313" key="2">
    <source>
        <dbReference type="EMBL" id="WPJ95991.1"/>
    </source>
</evidence>
<feature type="chain" id="PRO_5047352931" evidence="1">
    <location>
        <begin position="23"/>
        <end position="235"/>
    </location>
</feature>
<dbReference type="EMBL" id="CP138858">
    <property type="protein sequence ID" value="WPJ95991.1"/>
    <property type="molecule type" value="Genomic_DNA"/>
</dbReference>
<accession>A0ABZ0RLG4</accession>
<feature type="signal peptide" evidence="1">
    <location>
        <begin position="1"/>
        <end position="22"/>
    </location>
</feature>
<dbReference type="InterPro" id="IPR013424">
    <property type="entry name" value="Ice-binding_C"/>
</dbReference>
<dbReference type="NCBIfam" id="TIGR02595">
    <property type="entry name" value="PEP_CTERM"/>
    <property type="match status" value="1"/>
</dbReference>
<gene>
    <name evidence="2" type="ORF">SH580_21475</name>
</gene>
<keyword evidence="3" id="KW-1185">Reference proteome</keyword>
<keyword evidence="1" id="KW-0732">Signal</keyword>
<reference evidence="2 3" key="1">
    <citation type="submission" date="2023-11" db="EMBL/GenBank/DDBJ databases">
        <title>Coraliomargarita sp. nov., isolated from marine algae.</title>
        <authorList>
            <person name="Lee J.K."/>
            <person name="Baek J.H."/>
            <person name="Kim J.M."/>
            <person name="Choi D.G."/>
            <person name="Jeon C.O."/>
        </authorList>
    </citation>
    <scope>NUCLEOTIDE SEQUENCE [LARGE SCALE GENOMIC DNA]</scope>
    <source>
        <strain evidence="2 3">J2-16</strain>
    </source>
</reference>
<sequence>MKKITQCALLGASLLATAAANAAVVLIDYDDGVVGGGHDASVKAGDFDTLAATTGAGWDLNLGTGASEWADNLSSGVGSNGNLIIGAASLAPTGPKVPGIDTGATIALGQTFDASFMWRDAFNWDAADTVSMVFFYTADDLINGTATDVLTLTSTATDIAGDWDTESITAASYEIDVTSAVGKNLFVRFDTSAIDGEFARLDNVYVAASVIPEPGTYALIAGMLGLCSVMLRRRQ</sequence>
<evidence type="ECO:0000313" key="3">
    <source>
        <dbReference type="Proteomes" id="UP001324993"/>
    </source>
</evidence>
<dbReference type="RefSeq" id="WP_319832858.1">
    <property type="nucleotide sequence ID" value="NZ_CP138858.1"/>
</dbReference>
<dbReference type="Proteomes" id="UP001324993">
    <property type="component" value="Chromosome"/>
</dbReference>